<proteinExistence type="predicted"/>
<dbReference type="STRING" id="6313.A0A0K0DGI7"/>
<dbReference type="Proteomes" id="UP000035642">
    <property type="component" value="Unassembled WGS sequence"/>
</dbReference>
<feature type="compositionally biased region" description="Basic and acidic residues" evidence="1">
    <location>
        <begin position="300"/>
        <end position="315"/>
    </location>
</feature>
<reference evidence="4" key="2">
    <citation type="submission" date="2017-02" db="UniProtKB">
        <authorList>
            <consortium name="WormBaseParasite"/>
        </authorList>
    </citation>
    <scope>IDENTIFICATION</scope>
</reference>
<protein>
    <submittedName>
        <fullName evidence="4">SMAP domain-containing protein</fullName>
    </submittedName>
</protein>
<organism evidence="3 4">
    <name type="scientific">Angiostrongylus cantonensis</name>
    <name type="common">Rat lungworm</name>
    <dbReference type="NCBI Taxonomy" id="6313"/>
    <lineage>
        <taxon>Eukaryota</taxon>
        <taxon>Metazoa</taxon>
        <taxon>Ecdysozoa</taxon>
        <taxon>Nematoda</taxon>
        <taxon>Chromadorea</taxon>
        <taxon>Rhabditida</taxon>
        <taxon>Rhabditina</taxon>
        <taxon>Rhabditomorpha</taxon>
        <taxon>Strongyloidea</taxon>
        <taxon>Metastrongylidae</taxon>
        <taxon>Angiostrongylus</taxon>
    </lineage>
</organism>
<evidence type="ECO:0000313" key="4">
    <source>
        <dbReference type="WBParaSite" id="ACAC_0001021101-mRNA-1"/>
    </source>
</evidence>
<feature type="region of interest" description="Disordered" evidence="1">
    <location>
        <begin position="1"/>
        <end position="261"/>
    </location>
</feature>
<keyword evidence="3" id="KW-1185">Reference proteome</keyword>
<evidence type="ECO:0000256" key="1">
    <source>
        <dbReference type="SAM" id="MobiDB-lite"/>
    </source>
</evidence>
<evidence type="ECO:0000259" key="2">
    <source>
        <dbReference type="Pfam" id="PF15477"/>
    </source>
</evidence>
<feature type="compositionally biased region" description="Basic and acidic residues" evidence="1">
    <location>
        <begin position="68"/>
        <end position="168"/>
    </location>
</feature>
<dbReference type="Pfam" id="PF15477">
    <property type="entry name" value="SMAP"/>
    <property type="match status" value="1"/>
</dbReference>
<feature type="compositionally biased region" description="Basic and acidic residues" evidence="1">
    <location>
        <begin position="185"/>
        <end position="223"/>
    </location>
</feature>
<dbReference type="AlphaFoldDB" id="A0A0K0DGI7"/>
<dbReference type="PANTHER" id="PTHR22426:SF2">
    <property type="entry name" value="ARGININE_SERINE-RICH COILED-COIL PROTEIN 2"/>
    <property type="match status" value="1"/>
</dbReference>
<name>A0A0K0DGI7_ANGCA</name>
<reference evidence="3" key="1">
    <citation type="submission" date="2012-09" db="EMBL/GenBank/DDBJ databases">
        <authorList>
            <person name="Martin A.A."/>
        </authorList>
    </citation>
    <scope>NUCLEOTIDE SEQUENCE</scope>
</reference>
<dbReference type="WBParaSite" id="ACAC_0001021101-mRNA-1">
    <property type="protein sequence ID" value="ACAC_0001021101-mRNA-1"/>
    <property type="gene ID" value="ACAC_0001021101"/>
</dbReference>
<sequence length="342" mass="39948">MKMESKYESSDEEWVERDNDDGPEERQEVSDLLKDEKLVEKFDKKILTDTKERKKEKDGRSAETSTSRPHEEKKGRHDSRHHTSDRYSRREDTSKRECDKSDESRRSKKYDDIDRTPNKKPRREDVDSDRMERLNQERDRDSSRRRDGYHSRGRDDRERFQRKDDRRGYGAPRRGYRSGGNGDHYGGRGRNEDRERWREKERRNEREDRSTWDIRPSAEEVAKQKKLLWGKSTSQANEEEGSGCGDHGPREAATASSGQQKNVGLWSSAITACGVGGDQANKFLKLMGIKNAPTVNPASEDNKRLQEESEKQRKVMQDLDRQYEIAREATHMGRGLGLGFHQ</sequence>
<feature type="compositionally biased region" description="Acidic residues" evidence="1">
    <location>
        <begin position="10"/>
        <end position="23"/>
    </location>
</feature>
<evidence type="ECO:0000313" key="3">
    <source>
        <dbReference type="Proteomes" id="UP000035642"/>
    </source>
</evidence>
<feature type="domain" description="Small acidic protein-like" evidence="2">
    <location>
        <begin position="266"/>
        <end position="339"/>
    </location>
</feature>
<feature type="region of interest" description="Disordered" evidence="1">
    <location>
        <begin position="294"/>
        <end position="315"/>
    </location>
</feature>
<dbReference type="PANTHER" id="PTHR22426">
    <property type="entry name" value="ARGININE_SERINE-RICH COILED-COIL PROTEIN 2"/>
    <property type="match status" value="1"/>
</dbReference>
<feature type="compositionally biased region" description="Basic and acidic residues" evidence="1">
    <location>
        <begin position="24"/>
        <end position="61"/>
    </location>
</feature>
<accession>A0A0K0DGI7</accession>
<dbReference type="InterPro" id="IPR028124">
    <property type="entry name" value="SMAP_dom"/>
</dbReference>